<protein>
    <submittedName>
        <fullName evidence="2">Uncharacterized protein</fullName>
    </submittedName>
</protein>
<dbReference type="EMBL" id="JAHMHS010000032">
    <property type="protein sequence ID" value="KAK1726463.1"/>
    <property type="molecule type" value="Genomic_DNA"/>
</dbReference>
<keyword evidence="3" id="KW-1185">Reference proteome</keyword>
<reference evidence="2" key="1">
    <citation type="submission" date="2021-12" db="EMBL/GenBank/DDBJ databases">
        <title>Comparative genomics, transcriptomics and evolutionary studies reveal genomic signatures of adaptation to plant cell wall in hemibiotrophic fungi.</title>
        <authorList>
            <consortium name="DOE Joint Genome Institute"/>
            <person name="Baroncelli R."/>
            <person name="Diaz J.F."/>
            <person name="Benocci T."/>
            <person name="Peng M."/>
            <person name="Battaglia E."/>
            <person name="Haridas S."/>
            <person name="Andreopoulos W."/>
            <person name="Labutti K."/>
            <person name="Pangilinan J."/>
            <person name="Floch G.L."/>
            <person name="Makela M.R."/>
            <person name="Henrissat B."/>
            <person name="Grigoriev I.V."/>
            <person name="Crouch J.A."/>
            <person name="De Vries R.P."/>
            <person name="Sukno S.A."/>
            <person name="Thon M.R."/>
        </authorList>
    </citation>
    <scope>NUCLEOTIDE SEQUENCE</scope>
    <source>
        <strain evidence="2">CBS 112980</strain>
    </source>
</reference>
<gene>
    <name evidence="2" type="ORF">BDZ83DRAFT_615953</name>
</gene>
<dbReference type="RefSeq" id="XP_060366518.1">
    <property type="nucleotide sequence ID" value="XM_060507935.1"/>
</dbReference>
<dbReference type="GeneID" id="85391834"/>
<dbReference type="Proteomes" id="UP001244207">
    <property type="component" value="Unassembled WGS sequence"/>
</dbReference>
<evidence type="ECO:0000313" key="2">
    <source>
        <dbReference type="EMBL" id="KAK1726463.1"/>
    </source>
</evidence>
<sequence>MWEKDGRVASTPQAMGEGPSFRRHPSSWNGLQLNDEWSVRTFLHRVMSRRQGRQVDHLQS</sequence>
<accession>A0AAD8XIQ1</accession>
<evidence type="ECO:0000256" key="1">
    <source>
        <dbReference type="SAM" id="MobiDB-lite"/>
    </source>
</evidence>
<organism evidence="2 3">
    <name type="scientific">Glomerella acutata</name>
    <name type="common">Colletotrichum acutatum</name>
    <dbReference type="NCBI Taxonomy" id="27357"/>
    <lineage>
        <taxon>Eukaryota</taxon>
        <taxon>Fungi</taxon>
        <taxon>Dikarya</taxon>
        <taxon>Ascomycota</taxon>
        <taxon>Pezizomycotina</taxon>
        <taxon>Sordariomycetes</taxon>
        <taxon>Hypocreomycetidae</taxon>
        <taxon>Glomerellales</taxon>
        <taxon>Glomerellaceae</taxon>
        <taxon>Colletotrichum</taxon>
        <taxon>Colletotrichum acutatum species complex</taxon>
    </lineage>
</organism>
<evidence type="ECO:0000313" key="3">
    <source>
        <dbReference type="Proteomes" id="UP001244207"/>
    </source>
</evidence>
<dbReference type="AlphaFoldDB" id="A0AAD8XIQ1"/>
<feature type="region of interest" description="Disordered" evidence="1">
    <location>
        <begin position="1"/>
        <end position="30"/>
    </location>
</feature>
<comment type="caution">
    <text evidence="2">The sequence shown here is derived from an EMBL/GenBank/DDBJ whole genome shotgun (WGS) entry which is preliminary data.</text>
</comment>
<proteinExistence type="predicted"/>
<name>A0AAD8XIQ1_GLOAC</name>